<organism evidence="1 2">
    <name type="scientific">Brevibacterium rongguiense</name>
    <dbReference type="NCBI Taxonomy" id="2695267"/>
    <lineage>
        <taxon>Bacteria</taxon>
        <taxon>Bacillati</taxon>
        <taxon>Actinomycetota</taxon>
        <taxon>Actinomycetes</taxon>
        <taxon>Micrococcales</taxon>
        <taxon>Brevibacteriaceae</taxon>
        <taxon>Brevibacterium</taxon>
    </lineage>
</organism>
<protein>
    <submittedName>
        <fullName evidence="1">Uncharacterized protein</fullName>
    </submittedName>
</protein>
<dbReference type="AlphaFoldDB" id="A0A6N9HA97"/>
<feature type="non-terminal residue" evidence="1">
    <location>
        <position position="164"/>
    </location>
</feature>
<reference evidence="1 2" key="1">
    <citation type="submission" date="2020-01" db="EMBL/GenBank/DDBJ databases">
        <authorList>
            <person name="Deng T."/>
        </authorList>
    </citation>
    <scope>NUCLEOTIDE SEQUENCE [LARGE SCALE GENOMIC DNA]</scope>
    <source>
        <strain evidence="1 2">5221</strain>
    </source>
</reference>
<keyword evidence="2" id="KW-1185">Reference proteome</keyword>
<gene>
    <name evidence="1" type="ORF">GSY69_13880</name>
</gene>
<proteinExistence type="predicted"/>
<sequence length="164" mass="16486">PAGLADWCALLRAELAAAQLPAELLPERLPPAEPPPGTDGAGAWAGIAARAATVRAAFADEEATGLRVWDAPADPLLPARSADPIDGAGPAARSALAELALLLGEGDCEPAAWTDFAHRLLGGGRPLMHAAPNGAGWLCWVAECALAPVRVATADPALARAAAA</sequence>
<comment type="caution">
    <text evidence="1">The sequence shown here is derived from an EMBL/GenBank/DDBJ whole genome shotgun (WGS) entry which is preliminary data.</text>
</comment>
<evidence type="ECO:0000313" key="1">
    <source>
        <dbReference type="EMBL" id="MYM21010.1"/>
    </source>
</evidence>
<dbReference type="Proteomes" id="UP000469215">
    <property type="component" value="Unassembled WGS sequence"/>
</dbReference>
<dbReference type="EMBL" id="WWEQ01000136">
    <property type="protein sequence ID" value="MYM21010.1"/>
    <property type="molecule type" value="Genomic_DNA"/>
</dbReference>
<evidence type="ECO:0000313" key="2">
    <source>
        <dbReference type="Proteomes" id="UP000469215"/>
    </source>
</evidence>
<feature type="non-terminal residue" evidence="1">
    <location>
        <position position="1"/>
    </location>
</feature>
<accession>A0A6N9HA97</accession>
<name>A0A6N9HA97_9MICO</name>